<dbReference type="InterPro" id="IPR003439">
    <property type="entry name" value="ABC_transporter-like_ATP-bd"/>
</dbReference>
<dbReference type="GO" id="GO:0005886">
    <property type="term" value="C:plasma membrane"/>
    <property type="evidence" value="ECO:0007669"/>
    <property type="project" value="UniProtKB-SubCell"/>
</dbReference>
<dbReference type="Proteomes" id="UP000275069">
    <property type="component" value="Chromosome"/>
</dbReference>
<keyword evidence="5" id="KW-0547">Nucleotide-binding</keyword>
<dbReference type="InterPro" id="IPR003593">
    <property type="entry name" value="AAA+_ATPase"/>
</dbReference>
<dbReference type="FunFam" id="3.40.50.300:FF:000134">
    <property type="entry name" value="Iron-enterobactin ABC transporter ATP-binding protein"/>
    <property type="match status" value="1"/>
</dbReference>
<evidence type="ECO:0000313" key="13">
    <source>
        <dbReference type="Proteomes" id="UP000275069"/>
    </source>
</evidence>
<reference evidence="12 13" key="1">
    <citation type="submission" date="2018-09" db="EMBL/GenBank/DDBJ databases">
        <title>Genome sequencing of strain 2DFW10M-5.</title>
        <authorList>
            <person name="Heo J."/>
            <person name="Kim S.-J."/>
            <person name="Kwon S.-W."/>
        </authorList>
    </citation>
    <scope>NUCLEOTIDE SEQUENCE [LARGE SCALE GENOMIC DNA]</scope>
    <source>
        <strain evidence="12 13">2DFW10M-5</strain>
    </source>
</reference>
<dbReference type="GO" id="GO:0016887">
    <property type="term" value="F:ATP hydrolysis activity"/>
    <property type="evidence" value="ECO:0007669"/>
    <property type="project" value="InterPro"/>
</dbReference>
<dbReference type="InterPro" id="IPR027417">
    <property type="entry name" value="P-loop_NTPase"/>
</dbReference>
<dbReference type="KEGG" id="gry:D7I44_13645"/>
<evidence type="ECO:0000259" key="11">
    <source>
        <dbReference type="PROSITE" id="PS50893"/>
    </source>
</evidence>
<keyword evidence="7" id="KW-0408">Iron</keyword>
<gene>
    <name evidence="12" type="ORF">D7I44_13645</name>
</gene>
<dbReference type="Pfam" id="PF00005">
    <property type="entry name" value="ABC_tran"/>
    <property type="match status" value="1"/>
</dbReference>
<feature type="region of interest" description="Disordered" evidence="10">
    <location>
        <begin position="263"/>
        <end position="291"/>
    </location>
</feature>
<dbReference type="PANTHER" id="PTHR42771:SF2">
    <property type="entry name" value="IRON(3+)-HYDROXAMATE IMPORT ATP-BINDING PROTEIN FHUC"/>
    <property type="match status" value="1"/>
</dbReference>
<evidence type="ECO:0000256" key="4">
    <source>
        <dbReference type="ARBA" id="ARBA00022496"/>
    </source>
</evidence>
<dbReference type="SMART" id="SM00382">
    <property type="entry name" value="AAA"/>
    <property type="match status" value="1"/>
</dbReference>
<evidence type="ECO:0000256" key="2">
    <source>
        <dbReference type="ARBA" id="ARBA00022448"/>
    </source>
</evidence>
<sequence>MSAALTPATPRTLAAHGLQLAYDGHVIVPGLDLELAPGRITAIIGANGSGKSTVLRGLARLLAPRAGDVTLDGEDLRGIPGRRLARMLGILPQEPIAPEGATVAELVMRGRHPHQGVFGGRSAADEAVVAEALHLTDTAELAGRRLGELSGGQRQRVWIALALAQNPDVLLLDEPTTFLDIAHQLEVLDLLAELNARLGTTVVMVLHDLNLAARYADELVVVADGRVLAAGSPADVITEPVLSAAFGLAARVIADPETGSPLVIPTARKTRGDRTKPAEAAGFENNSRENS</sequence>
<protein>
    <submittedName>
        <fullName evidence="12">ABC transporter ATP-binding protein</fullName>
    </submittedName>
</protein>
<feature type="domain" description="ABC transporter" evidence="11">
    <location>
        <begin position="13"/>
        <end position="249"/>
    </location>
</feature>
<name>A0A387C1T5_9MICO</name>
<evidence type="ECO:0000256" key="6">
    <source>
        <dbReference type="ARBA" id="ARBA00022840"/>
    </source>
</evidence>
<dbReference type="RefSeq" id="WP_120790001.1">
    <property type="nucleotide sequence ID" value="NZ_CP032624.1"/>
</dbReference>
<dbReference type="GO" id="GO:0005524">
    <property type="term" value="F:ATP binding"/>
    <property type="evidence" value="ECO:0007669"/>
    <property type="project" value="UniProtKB-KW"/>
</dbReference>
<dbReference type="GO" id="GO:0006826">
    <property type="term" value="P:iron ion transport"/>
    <property type="evidence" value="ECO:0007669"/>
    <property type="project" value="UniProtKB-KW"/>
</dbReference>
<dbReference type="PANTHER" id="PTHR42771">
    <property type="entry name" value="IRON(3+)-HYDROXAMATE IMPORT ATP-BINDING PROTEIN FHUC"/>
    <property type="match status" value="1"/>
</dbReference>
<evidence type="ECO:0000256" key="9">
    <source>
        <dbReference type="ARBA" id="ARBA00023136"/>
    </source>
</evidence>
<comment type="subcellular location">
    <subcellularLocation>
        <location evidence="1">Cell membrane</location>
        <topology evidence="1">Peripheral membrane protein</topology>
    </subcellularLocation>
</comment>
<evidence type="ECO:0000256" key="8">
    <source>
        <dbReference type="ARBA" id="ARBA00023065"/>
    </source>
</evidence>
<keyword evidence="2" id="KW-0813">Transport</keyword>
<evidence type="ECO:0000256" key="3">
    <source>
        <dbReference type="ARBA" id="ARBA00022475"/>
    </source>
</evidence>
<dbReference type="InterPro" id="IPR051535">
    <property type="entry name" value="Siderophore_ABC-ATPase"/>
</dbReference>
<evidence type="ECO:0000256" key="7">
    <source>
        <dbReference type="ARBA" id="ARBA00023004"/>
    </source>
</evidence>
<accession>A0A387C1T5</accession>
<dbReference type="CDD" id="cd03214">
    <property type="entry name" value="ABC_Iron-Siderophores_B12_Hemin"/>
    <property type="match status" value="1"/>
</dbReference>
<dbReference type="AlphaFoldDB" id="A0A387C1T5"/>
<proteinExistence type="predicted"/>
<dbReference type="OrthoDB" id="5296765at2"/>
<evidence type="ECO:0000256" key="5">
    <source>
        <dbReference type="ARBA" id="ARBA00022741"/>
    </source>
</evidence>
<keyword evidence="6 12" id="KW-0067">ATP-binding</keyword>
<organism evidence="12 13">
    <name type="scientific">Gryllotalpicola protaetiae</name>
    <dbReference type="NCBI Taxonomy" id="2419771"/>
    <lineage>
        <taxon>Bacteria</taxon>
        <taxon>Bacillati</taxon>
        <taxon>Actinomycetota</taxon>
        <taxon>Actinomycetes</taxon>
        <taxon>Micrococcales</taxon>
        <taxon>Microbacteriaceae</taxon>
        <taxon>Gryllotalpicola</taxon>
    </lineage>
</organism>
<keyword evidence="13" id="KW-1185">Reference proteome</keyword>
<keyword evidence="9" id="KW-0472">Membrane</keyword>
<evidence type="ECO:0000256" key="10">
    <source>
        <dbReference type="SAM" id="MobiDB-lite"/>
    </source>
</evidence>
<evidence type="ECO:0000313" key="12">
    <source>
        <dbReference type="EMBL" id="AYG04471.1"/>
    </source>
</evidence>
<dbReference type="SUPFAM" id="SSF52540">
    <property type="entry name" value="P-loop containing nucleoside triphosphate hydrolases"/>
    <property type="match status" value="1"/>
</dbReference>
<dbReference type="InterPro" id="IPR017871">
    <property type="entry name" value="ABC_transporter-like_CS"/>
</dbReference>
<dbReference type="EMBL" id="CP032624">
    <property type="protein sequence ID" value="AYG04471.1"/>
    <property type="molecule type" value="Genomic_DNA"/>
</dbReference>
<keyword evidence="8" id="KW-0406">Ion transport</keyword>
<keyword evidence="3" id="KW-1003">Cell membrane</keyword>
<keyword evidence="4" id="KW-0410">Iron transport</keyword>
<evidence type="ECO:0000256" key="1">
    <source>
        <dbReference type="ARBA" id="ARBA00004202"/>
    </source>
</evidence>
<dbReference type="Gene3D" id="3.40.50.300">
    <property type="entry name" value="P-loop containing nucleotide triphosphate hydrolases"/>
    <property type="match status" value="1"/>
</dbReference>
<dbReference type="PROSITE" id="PS00211">
    <property type="entry name" value="ABC_TRANSPORTER_1"/>
    <property type="match status" value="1"/>
</dbReference>
<dbReference type="PROSITE" id="PS50893">
    <property type="entry name" value="ABC_TRANSPORTER_2"/>
    <property type="match status" value="1"/>
</dbReference>